<evidence type="ECO:0000313" key="3">
    <source>
        <dbReference type="EnsemblFungi" id="EJT69163"/>
    </source>
</evidence>
<dbReference type="OrthoDB" id="5239118at2759"/>
<protein>
    <submittedName>
        <fullName evidence="2 3">Uncharacterized protein</fullName>
    </submittedName>
</protein>
<feature type="region of interest" description="Disordered" evidence="1">
    <location>
        <begin position="232"/>
        <end position="263"/>
    </location>
</feature>
<dbReference type="RefSeq" id="XP_009229442.1">
    <property type="nucleotide sequence ID" value="XM_009231178.1"/>
</dbReference>
<dbReference type="VEuPathDB" id="FungiDB:GGTG_13272"/>
<dbReference type="GeneID" id="20353730"/>
<dbReference type="HOGENOM" id="CLU_787652_0_0_1"/>
<feature type="compositionally biased region" description="Polar residues" evidence="1">
    <location>
        <begin position="243"/>
        <end position="261"/>
    </location>
</feature>
<dbReference type="Proteomes" id="UP000006039">
    <property type="component" value="Unassembled WGS sequence"/>
</dbReference>
<name>J3PIE4_GAET3</name>
<reference evidence="2" key="3">
    <citation type="submission" date="2010-09" db="EMBL/GenBank/DDBJ databases">
        <title>Annotation of Gaeumannomyces graminis var. tritici R3-111a-1.</title>
        <authorList>
            <consortium name="The Broad Institute Genome Sequencing Platform"/>
            <person name="Ma L.-J."/>
            <person name="Dead R."/>
            <person name="Young S.K."/>
            <person name="Zeng Q."/>
            <person name="Gargeya S."/>
            <person name="Fitzgerald M."/>
            <person name="Haas B."/>
            <person name="Abouelleil A."/>
            <person name="Alvarado L."/>
            <person name="Arachchi H.M."/>
            <person name="Berlin A."/>
            <person name="Brown A."/>
            <person name="Chapman S.B."/>
            <person name="Chen Z."/>
            <person name="Dunbar C."/>
            <person name="Freedman E."/>
            <person name="Gearin G."/>
            <person name="Gellesch M."/>
            <person name="Goldberg J."/>
            <person name="Griggs A."/>
            <person name="Gujja S."/>
            <person name="Heiman D."/>
            <person name="Howarth C."/>
            <person name="Larson L."/>
            <person name="Lui A."/>
            <person name="MacDonald P.J.P."/>
            <person name="Mehta T."/>
            <person name="Montmayeur A."/>
            <person name="Murphy C."/>
            <person name="Neiman D."/>
            <person name="Pearson M."/>
            <person name="Priest M."/>
            <person name="Roberts A."/>
            <person name="Saif S."/>
            <person name="Shea T."/>
            <person name="Shenoy N."/>
            <person name="Sisk P."/>
            <person name="Stolte C."/>
            <person name="Sykes S."/>
            <person name="Yandava C."/>
            <person name="Wortman J."/>
            <person name="Nusbaum C."/>
            <person name="Birren B."/>
        </authorList>
    </citation>
    <scope>NUCLEOTIDE SEQUENCE</scope>
    <source>
        <strain evidence="2">R3-111a-1</strain>
    </source>
</reference>
<sequence>MQIDARFYAQRPVCGNTRQFFVNAFKAHFEIWETLWLYIHGCAARVKAFLGVAGCFVTRYKAPVTPAKVVILGPARASLGVSAPLRQKATLFKLAARFHLPIRLFRLVARFSPRKSATEPPAKPQQTFATQQNPYAAEHQDLDNPAQNTISHDNAIEAIIDFFRRQNHQPKDTEGAKNSKNRKPVRSGNKVWILFELLGGQPDLHRLQHQGNENGRGSQPREIATGHYRAVAESTPPPRPAPSSLQQTPWLHHTGSSANSSEFRHNVDRVLRSEVEPLYVGVSDFCEKNFGPVAGLPAASAAILKKCTEDSSPLFGNKGWRGGRQGPKRATCWHLQKITGRTNASTKTTGAA</sequence>
<dbReference type="AlphaFoldDB" id="J3PIE4"/>
<reference evidence="4" key="1">
    <citation type="submission" date="2010-07" db="EMBL/GenBank/DDBJ databases">
        <title>The genome sequence of Gaeumannomyces graminis var. tritici strain R3-111a-1.</title>
        <authorList>
            <consortium name="The Broad Institute Genome Sequencing Platform"/>
            <person name="Ma L.-J."/>
            <person name="Dead R."/>
            <person name="Young S."/>
            <person name="Zeng Q."/>
            <person name="Koehrsen M."/>
            <person name="Alvarado L."/>
            <person name="Berlin A."/>
            <person name="Chapman S.B."/>
            <person name="Chen Z."/>
            <person name="Freedman E."/>
            <person name="Gellesch M."/>
            <person name="Goldberg J."/>
            <person name="Griggs A."/>
            <person name="Gujja S."/>
            <person name="Heilman E.R."/>
            <person name="Heiman D."/>
            <person name="Hepburn T."/>
            <person name="Howarth C."/>
            <person name="Jen D."/>
            <person name="Larson L."/>
            <person name="Mehta T."/>
            <person name="Neiman D."/>
            <person name="Pearson M."/>
            <person name="Roberts A."/>
            <person name="Saif S."/>
            <person name="Shea T."/>
            <person name="Shenoy N."/>
            <person name="Sisk P."/>
            <person name="Stolte C."/>
            <person name="Sykes S."/>
            <person name="Walk T."/>
            <person name="White J."/>
            <person name="Yandava C."/>
            <person name="Haas B."/>
            <person name="Nusbaum C."/>
            <person name="Birren B."/>
        </authorList>
    </citation>
    <scope>NUCLEOTIDE SEQUENCE [LARGE SCALE GENOMIC DNA]</scope>
    <source>
        <strain evidence="4">R3-111a-1</strain>
    </source>
</reference>
<proteinExistence type="predicted"/>
<reference evidence="3" key="5">
    <citation type="submission" date="2018-04" db="UniProtKB">
        <authorList>
            <consortium name="EnsemblFungi"/>
        </authorList>
    </citation>
    <scope>IDENTIFICATION</scope>
    <source>
        <strain evidence="3">R3-111a-1</strain>
    </source>
</reference>
<organism evidence="2">
    <name type="scientific">Gaeumannomyces tritici (strain R3-111a-1)</name>
    <name type="common">Wheat and barley take-all root rot fungus</name>
    <name type="synonym">Gaeumannomyces graminis var. tritici</name>
    <dbReference type="NCBI Taxonomy" id="644352"/>
    <lineage>
        <taxon>Eukaryota</taxon>
        <taxon>Fungi</taxon>
        <taxon>Dikarya</taxon>
        <taxon>Ascomycota</taxon>
        <taxon>Pezizomycotina</taxon>
        <taxon>Sordariomycetes</taxon>
        <taxon>Sordariomycetidae</taxon>
        <taxon>Magnaporthales</taxon>
        <taxon>Magnaporthaceae</taxon>
        <taxon>Gaeumannomyces</taxon>
    </lineage>
</organism>
<evidence type="ECO:0000313" key="2">
    <source>
        <dbReference type="EMBL" id="EJT69163.1"/>
    </source>
</evidence>
<reference evidence="2" key="2">
    <citation type="submission" date="2010-07" db="EMBL/GenBank/DDBJ databases">
        <authorList>
            <consortium name="The Broad Institute Genome Sequencing Platform"/>
            <consortium name="Broad Institute Genome Sequencing Center for Infectious Disease"/>
            <person name="Ma L.-J."/>
            <person name="Dead R."/>
            <person name="Young S."/>
            <person name="Zeng Q."/>
            <person name="Koehrsen M."/>
            <person name="Alvarado L."/>
            <person name="Berlin A."/>
            <person name="Chapman S.B."/>
            <person name="Chen Z."/>
            <person name="Freedman E."/>
            <person name="Gellesch M."/>
            <person name="Goldberg J."/>
            <person name="Griggs A."/>
            <person name="Gujja S."/>
            <person name="Heilman E.R."/>
            <person name="Heiman D."/>
            <person name="Hepburn T."/>
            <person name="Howarth C."/>
            <person name="Jen D."/>
            <person name="Larson L."/>
            <person name="Mehta T."/>
            <person name="Neiman D."/>
            <person name="Pearson M."/>
            <person name="Roberts A."/>
            <person name="Saif S."/>
            <person name="Shea T."/>
            <person name="Shenoy N."/>
            <person name="Sisk P."/>
            <person name="Stolte C."/>
            <person name="Sykes S."/>
            <person name="Walk T."/>
            <person name="White J."/>
            <person name="Yandava C."/>
            <person name="Haas B."/>
            <person name="Nusbaum C."/>
            <person name="Birren B."/>
        </authorList>
    </citation>
    <scope>NUCLEOTIDE SEQUENCE</scope>
    <source>
        <strain evidence="2">R3-111a-1</strain>
    </source>
</reference>
<accession>J3PIE4</accession>
<dbReference type="EMBL" id="GL385405">
    <property type="protein sequence ID" value="EJT69163.1"/>
    <property type="molecule type" value="Genomic_DNA"/>
</dbReference>
<keyword evidence="4" id="KW-1185">Reference proteome</keyword>
<dbReference type="EnsemblFungi" id="EJT69163">
    <property type="protein sequence ID" value="EJT69163"/>
    <property type="gene ID" value="GGTG_13272"/>
</dbReference>
<reference evidence="3" key="4">
    <citation type="journal article" date="2015" name="G3 (Bethesda)">
        <title>Genome sequences of three phytopathogenic species of the Magnaporthaceae family of fungi.</title>
        <authorList>
            <person name="Okagaki L.H."/>
            <person name="Nunes C.C."/>
            <person name="Sailsbery J."/>
            <person name="Clay B."/>
            <person name="Brown D."/>
            <person name="John T."/>
            <person name="Oh Y."/>
            <person name="Young N."/>
            <person name="Fitzgerald M."/>
            <person name="Haas B.J."/>
            <person name="Zeng Q."/>
            <person name="Young S."/>
            <person name="Adiconis X."/>
            <person name="Fan L."/>
            <person name="Levin J.Z."/>
            <person name="Mitchell T.K."/>
            <person name="Okubara P.A."/>
            <person name="Farman M.L."/>
            <person name="Kohn L.M."/>
            <person name="Birren B."/>
            <person name="Ma L.-J."/>
            <person name="Dean R.A."/>
        </authorList>
    </citation>
    <scope>NUCLEOTIDE SEQUENCE</scope>
    <source>
        <strain evidence="3">R3-111a-1</strain>
    </source>
</reference>
<gene>
    <name evidence="3" type="primary">20353730</name>
    <name evidence="2" type="ORF">GGTG_13272</name>
</gene>
<evidence type="ECO:0000256" key="1">
    <source>
        <dbReference type="SAM" id="MobiDB-lite"/>
    </source>
</evidence>
<dbReference type="STRING" id="644352.J3PIE4"/>
<evidence type="ECO:0000313" key="4">
    <source>
        <dbReference type="Proteomes" id="UP000006039"/>
    </source>
</evidence>